<dbReference type="AlphaFoldDB" id="A0A7W7ZVY2"/>
<dbReference type="Proteomes" id="UP000584867">
    <property type="component" value="Unassembled WGS sequence"/>
</dbReference>
<accession>A0A7W7ZVY2</accession>
<reference evidence="1 2" key="1">
    <citation type="submission" date="2020-08" db="EMBL/GenBank/DDBJ databases">
        <title>Genomic Encyclopedia of Type Strains, Phase IV (KMG-V): Genome sequencing to study the core and pangenomes of soil and plant-associated prokaryotes.</title>
        <authorList>
            <person name="Whitman W."/>
        </authorList>
    </citation>
    <scope>NUCLEOTIDE SEQUENCE [LARGE SCALE GENOMIC DNA]</scope>
    <source>
        <strain evidence="1 2">X5P3</strain>
    </source>
</reference>
<comment type="caution">
    <text evidence="1">The sequence shown here is derived from an EMBL/GenBank/DDBJ whole genome shotgun (WGS) entry which is preliminary data.</text>
</comment>
<proteinExistence type="predicted"/>
<protein>
    <submittedName>
        <fullName evidence="1">Uncharacterized protein</fullName>
    </submittedName>
</protein>
<dbReference type="RefSeq" id="WP_184260733.1">
    <property type="nucleotide sequence ID" value="NZ_JACHIO010000033.1"/>
</dbReference>
<evidence type="ECO:0000313" key="2">
    <source>
        <dbReference type="Proteomes" id="UP000584867"/>
    </source>
</evidence>
<sequence>MLRKKTILLRATATVAGLAFVLLLIGIAESYYERFQAQRLISVLSNIQVGITSESQTKELTKQFSRYHVHFDQNQVRTDSDQYGFTNPAFQRLHLAPVTDIWITIDYREGMAVGKTFESFTAPRHGISVVEVVKHGDAFLRKVAPPGRIVTVSGYETSPRFILWIEDDASVPLSQRQKDWQIDLSCMTEIGGCQDPNKLVRYASKEAASHRN</sequence>
<dbReference type="EMBL" id="JACHIO010000033">
    <property type="protein sequence ID" value="MBB5066703.1"/>
    <property type="molecule type" value="Genomic_DNA"/>
</dbReference>
<evidence type="ECO:0000313" key="1">
    <source>
        <dbReference type="EMBL" id="MBB5066703.1"/>
    </source>
</evidence>
<gene>
    <name evidence="1" type="ORF">HDF15_005087</name>
</gene>
<organism evidence="1 2">
    <name type="scientific">Granulicella mallensis</name>
    <dbReference type="NCBI Taxonomy" id="940614"/>
    <lineage>
        <taxon>Bacteria</taxon>
        <taxon>Pseudomonadati</taxon>
        <taxon>Acidobacteriota</taxon>
        <taxon>Terriglobia</taxon>
        <taxon>Terriglobales</taxon>
        <taxon>Acidobacteriaceae</taxon>
        <taxon>Granulicella</taxon>
    </lineage>
</organism>
<name>A0A7W7ZVY2_9BACT</name>